<dbReference type="Proteomes" id="UP000184120">
    <property type="component" value="Unassembled WGS sequence"/>
</dbReference>
<evidence type="ECO:0000313" key="2">
    <source>
        <dbReference type="Proteomes" id="UP000184120"/>
    </source>
</evidence>
<organism evidence="1 2">
    <name type="scientific">Chishuiella changwenlii</name>
    <dbReference type="NCBI Taxonomy" id="1434701"/>
    <lineage>
        <taxon>Bacteria</taxon>
        <taxon>Pseudomonadati</taxon>
        <taxon>Bacteroidota</taxon>
        <taxon>Flavobacteriia</taxon>
        <taxon>Flavobacteriales</taxon>
        <taxon>Weeksellaceae</taxon>
        <taxon>Chishuiella</taxon>
    </lineage>
</organism>
<evidence type="ECO:0000313" key="1">
    <source>
        <dbReference type="EMBL" id="SHL13766.1"/>
    </source>
</evidence>
<gene>
    <name evidence="1" type="ORF">SAMN05443634_106107</name>
</gene>
<sequence>MPIKKLSVLNYELIFNTINIYHDLLKIIIASLNVNLARQLLNKD</sequence>
<accession>A0A1M6Y671</accession>
<name>A0A1M6Y671_9FLAO</name>
<protein>
    <submittedName>
        <fullName evidence="1">Uncharacterized protein</fullName>
    </submittedName>
</protein>
<dbReference type="EMBL" id="FRBH01000006">
    <property type="protein sequence ID" value="SHL13766.1"/>
    <property type="molecule type" value="Genomic_DNA"/>
</dbReference>
<dbReference type="AlphaFoldDB" id="A0A1M6Y671"/>
<reference evidence="2" key="1">
    <citation type="submission" date="2016-11" db="EMBL/GenBank/DDBJ databases">
        <authorList>
            <person name="Varghese N."/>
            <person name="Submissions S."/>
        </authorList>
    </citation>
    <scope>NUCLEOTIDE SEQUENCE [LARGE SCALE GENOMIC DNA]</scope>
    <source>
        <strain evidence="2">DSM 27989</strain>
    </source>
</reference>
<proteinExistence type="predicted"/>